<comment type="similarity">
    <text evidence="1">Belongs to the ROK (NagC/XylR) family.</text>
</comment>
<reference evidence="2 3" key="1">
    <citation type="submission" date="2023-08" db="EMBL/GenBank/DDBJ databases">
        <title>Implementing the SeqCode for naming new Mesorhizobium species isolated from Vachellia karroo root nodules.</title>
        <authorList>
            <person name="Van Lill M."/>
        </authorList>
    </citation>
    <scope>NUCLEOTIDE SEQUENCE [LARGE SCALE GENOMIC DNA]</scope>
    <source>
        <strain evidence="2 3">VK2B</strain>
    </source>
</reference>
<dbReference type="CDD" id="cd24076">
    <property type="entry name" value="ASKHA_ATPase_ROK_BsXylR-like"/>
    <property type="match status" value="1"/>
</dbReference>
<dbReference type="SUPFAM" id="SSF53067">
    <property type="entry name" value="Actin-like ATPase domain"/>
    <property type="match status" value="1"/>
</dbReference>
<dbReference type="PROSITE" id="PS01125">
    <property type="entry name" value="ROK"/>
    <property type="match status" value="1"/>
</dbReference>
<proteinExistence type="inferred from homology"/>
<dbReference type="Pfam" id="PF00480">
    <property type="entry name" value="ROK"/>
    <property type="match status" value="1"/>
</dbReference>
<dbReference type="Gene3D" id="3.30.420.40">
    <property type="match status" value="2"/>
</dbReference>
<sequence length="335" mass="34507">MSTIALAFDLGGTELRGALVERSGDVIARVSEPTMAGAGSDAVIGRIIALANKLLDDHPQAKVMGIGACAPGPLDPKAGIVIGPPTLSGWHNVPMIDILGRQFGLPVRLENDANAAALGEWRFGAGRGTESLVFVTVSTGIGGGVIADGHIYHGRRGLAAEIGHMTITGEGERCFCGNVGCFEAVASGTALGRQATRLTAPGDGSAMRRLSRDGDVSARHVVEAARAGDASARALVEAEARWLGIGFTNLLHLYSPDLIVMGGGLSNGFDLLAPGIRATIDERAMAAYRDVPMVRAELGDRAGLVGAASLILWEGEPGTALAMVQNEATKASNRA</sequence>
<dbReference type="InterPro" id="IPR000600">
    <property type="entry name" value="ROK"/>
</dbReference>
<dbReference type="PANTHER" id="PTHR18964:SF149">
    <property type="entry name" value="BIFUNCTIONAL UDP-N-ACETYLGLUCOSAMINE 2-EPIMERASE_N-ACETYLMANNOSAMINE KINASE"/>
    <property type="match status" value="1"/>
</dbReference>
<dbReference type="EMBL" id="JAVIIV010000020">
    <property type="protein sequence ID" value="MDX8488553.1"/>
    <property type="molecule type" value="Genomic_DNA"/>
</dbReference>
<name>A0ABU4YP17_9HYPH</name>
<protein>
    <submittedName>
        <fullName evidence="2">ROK family protein</fullName>
    </submittedName>
</protein>
<accession>A0ABU4YP17</accession>
<dbReference type="RefSeq" id="WP_320298551.1">
    <property type="nucleotide sequence ID" value="NZ_JAVIIU010000017.1"/>
</dbReference>
<evidence type="ECO:0000313" key="3">
    <source>
        <dbReference type="Proteomes" id="UP001280156"/>
    </source>
</evidence>
<comment type="caution">
    <text evidence="2">The sequence shown here is derived from an EMBL/GenBank/DDBJ whole genome shotgun (WGS) entry which is preliminary data.</text>
</comment>
<gene>
    <name evidence="2" type="ORF">RFM52_25645</name>
</gene>
<dbReference type="InterPro" id="IPR049874">
    <property type="entry name" value="ROK_cs"/>
</dbReference>
<dbReference type="PANTHER" id="PTHR18964">
    <property type="entry name" value="ROK (REPRESSOR, ORF, KINASE) FAMILY"/>
    <property type="match status" value="1"/>
</dbReference>
<organism evidence="2 3">
    <name type="scientific">Mesorhizobium humile</name>
    <dbReference type="NCBI Taxonomy" id="3072313"/>
    <lineage>
        <taxon>Bacteria</taxon>
        <taxon>Pseudomonadati</taxon>
        <taxon>Pseudomonadota</taxon>
        <taxon>Alphaproteobacteria</taxon>
        <taxon>Hyphomicrobiales</taxon>
        <taxon>Phyllobacteriaceae</taxon>
        <taxon>Mesorhizobium</taxon>
    </lineage>
</organism>
<dbReference type="InterPro" id="IPR043129">
    <property type="entry name" value="ATPase_NBD"/>
</dbReference>
<evidence type="ECO:0000256" key="1">
    <source>
        <dbReference type="ARBA" id="ARBA00006479"/>
    </source>
</evidence>
<evidence type="ECO:0000313" key="2">
    <source>
        <dbReference type="EMBL" id="MDX8488553.1"/>
    </source>
</evidence>
<keyword evidence="3" id="KW-1185">Reference proteome</keyword>
<dbReference type="Proteomes" id="UP001280156">
    <property type="component" value="Unassembled WGS sequence"/>
</dbReference>